<sequence>MLYLRLSHFFSYRVSRGLAMALSVVFHPLLVPSYLYYIVCYQLPGLVLRPLLPERWFVLATVLLFTFVLPTISSVVLLRFGLLDSLEMSVRRQRAWPLLLATSSFTIAAVLLNRPQFFDPLLGQLMVGMALAVGLTFLITLRWKISAHGVGVGGALGLSVLLHLSSPDRPSALWWLVGAVLVAGAVLSARLALNAHTVAQVWAGLGLGLGLVLGLGAGLAAG</sequence>
<dbReference type="EMBL" id="SRLA01000004">
    <property type="protein sequence ID" value="TGE05480.1"/>
    <property type="molecule type" value="Genomic_DNA"/>
</dbReference>
<organism evidence="2 3">
    <name type="scientific">Hymenobacter fodinae</name>
    <dbReference type="NCBI Taxonomy" id="2510796"/>
    <lineage>
        <taxon>Bacteria</taxon>
        <taxon>Pseudomonadati</taxon>
        <taxon>Bacteroidota</taxon>
        <taxon>Cytophagia</taxon>
        <taxon>Cytophagales</taxon>
        <taxon>Hymenobacteraceae</taxon>
        <taxon>Hymenobacter</taxon>
    </lineage>
</organism>
<feature type="transmembrane region" description="Helical" evidence="1">
    <location>
        <begin position="56"/>
        <end position="83"/>
    </location>
</feature>
<feature type="transmembrane region" description="Helical" evidence="1">
    <location>
        <begin position="172"/>
        <end position="189"/>
    </location>
</feature>
<feature type="transmembrane region" description="Helical" evidence="1">
    <location>
        <begin position="95"/>
        <end position="115"/>
    </location>
</feature>
<keyword evidence="1" id="KW-0472">Membrane</keyword>
<evidence type="ECO:0008006" key="4">
    <source>
        <dbReference type="Google" id="ProtNLM"/>
    </source>
</evidence>
<dbReference type="Proteomes" id="UP000298337">
    <property type="component" value="Unassembled WGS sequence"/>
</dbReference>
<dbReference type="AlphaFoldDB" id="A0A4Z0P395"/>
<feature type="transmembrane region" description="Helical" evidence="1">
    <location>
        <begin position="21"/>
        <end position="44"/>
    </location>
</feature>
<evidence type="ECO:0000256" key="1">
    <source>
        <dbReference type="SAM" id="Phobius"/>
    </source>
</evidence>
<keyword evidence="1" id="KW-0812">Transmembrane</keyword>
<evidence type="ECO:0000313" key="3">
    <source>
        <dbReference type="Proteomes" id="UP000298337"/>
    </source>
</evidence>
<comment type="caution">
    <text evidence="2">The sequence shown here is derived from an EMBL/GenBank/DDBJ whole genome shotgun (WGS) entry which is preliminary data.</text>
</comment>
<accession>A0A4Z0P395</accession>
<dbReference type="RefSeq" id="WP_135435793.1">
    <property type="nucleotide sequence ID" value="NZ_SRLA01000004.1"/>
</dbReference>
<keyword evidence="1" id="KW-1133">Transmembrane helix</keyword>
<gene>
    <name evidence="2" type="ORF">EU556_19450</name>
</gene>
<name>A0A4Z0P395_9BACT</name>
<evidence type="ECO:0000313" key="2">
    <source>
        <dbReference type="EMBL" id="TGE05480.1"/>
    </source>
</evidence>
<protein>
    <recommendedName>
        <fullName evidence="4">PAP2 superfamily protein</fullName>
    </recommendedName>
</protein>
<feature type="transmembrane region" description="Helical" evidence="1">
    <location>
        <begin position="201"/>
        <end position="221"/>
    </location>
</feature>
<proteinExistence type="predicted"/>
<reference evidence="2 3" key="1">
    <citation type="submission" date="2019-04" db="EMBL/GenBank/DDBJ databases">
        <authorList>
            <person name="Feng G."/>
            <person name="Zhang J."/>
            <person name="Zhu H."/>
        </authorList>
    </citation>
    <scope>NUCLEOTIDE SEQUENCE [LARGE SCALE GENOMIC DNA]</scope>
    <source>
        <strain evidence="2 3">92R-1</strain>
    </source>
</reference>
<keyword evidence="3" id="KW-1185">Reference proteome</keyword>
<dbReference type="OrthoDB" id="9786064at2"/>
<feature type="transmembrane region" description="Helical" evidence="1">
    <location>
        <begin position="148"/>
        <end position="166"/>
    </location>
</feature>
<feature type="transmembrane region" description="Helical" evidence="1">
    <location>
        <begin position="121"/>
        <end position="141"/>
    </location>
</feature>